<dbReference type="SUPFAM" id="SSF53335">
    <property type="entry name" value="S-adenosyl-L-methionine-dependent methyltransferases"/>
    <property type="match status" value="1"/>
</dbReference>
<evidence type="ECO:0000313" key="14">
    <source>
        <dbReference type="Proteomes" id="UP000236546"/>
    </source>
</evidence>
<dbReference type="InterPro" id="IPR029063">
    <property type="entry name" value="SAM-dependent_MTases_sf"/>
</dbReference>
<organism evidence="11 14">
    <name type="scientific">Trichoderma gamsii</name>
    <dbReference type="NCBI Taxonomy" id="398673"/>
    <lineage>
        <taxon>Eukaryota</taxon>
        <taxon>Fungi</taxon>
        <taxon>Dikarya</taxon>
        <taxon>Ascomycota</taxon>
        <taxon>Pezizomycotina</taxon>
        <taxon>Sordariomycetes</taxon>
        <taxon>Hypocreomycetidae</taxon>
        <taxon>Hypocreales</taxon>
        <taxon>Hypocreaceae</taxon>
        <taxon>Trichoderma</taxon>
    </lineage>
</organism>
<protein>
    <recommendedName>
        <fullName evidence="15">Secondary metabolism regulator LAE1</fullName>
    </recommendedName>
</protein>
<evidence type="ECO:0000313" key="13">
    <source>
        <dbReference type="Proteomes" id="UP000054821"/>
    </source>
</evidence>
<dbReference type="Gene3D" id="3.40.50.150">
    <property type="entry name" value="Vaccinia Virus protein VP39"/>
    <property type="match status" value="1"/>
</dbReference>
<evidence type="ECO:0008006" key="15">
    <source>
        <dbReference type="Google" id="ProtNLM"/>
    </source>
</evidence>
<feature type="region of interest" description="Disordered" evidence="10">
    <location>
        <begin position="1"/>
        <end position="44"/>
    </location>
</feature>
<evidence type="ECO:0000256" key="1">
    <source>
        <dbReference type="ARBA" id="ARBA00004123"/>
    </source>
</evidence>
<reference evidence="12 13" key="1">
    <citation type="journal article" date="2016" name="Genome Announc.">
        <title>Draft Whole-Genome Sequence of Trichoderma gamsii T6085, a Promising Biocontrol Agent of Fusarium Head Blight on Wheat.</title>
        <authorList>
            <person name="Baroncelli R."/>
            <person name="Zapparata A."/>
            <person name="Piaggeschi G."/>
            <person name="Sarrocco S."/>
            <person name="Vannacci G."/>
        </authorList>
    </citation>
    <scope>NUCLEOTIDE SEQUENCE [LARGE SCALE GENOMIC DNA]</scope>
    <source>
        <strain evidence="12 13">T6085</strain>
    </source>
</reference>
<reference evidence="12" key="3">
    <citation type="submission" date="2017-08" db="EMBL/GenBank/DDBJ databases">
        <title>Trichoderma gamsii strain T6085, whole genome shotgun sequencing project.</title>
        <authorList>
            <person name="Baroncelli R."/>
        </authorList>
    </citation>
    <scope>NUCLEOTIDE SEQUENCE</scope>
    <source>
        <strain evidence="12">T6085</strain>
    </source>
</reference>
<comment type="similarity">
    <text evidence="8">Belongs to the methyltransferase superfamily. LaeA methyltransferase family.</text>
</comment>
<evidence type="ECO:0000256" key="6">
    <source>
        <dbReference type="ARBA" id="ARBA00023163"/>
    </source>
</evidence>
<evidence type="ECO:0000256" key="5">
    <source>
        <dbReference type="ARBA" id="ARBA00023015"/>
    </source>
</evidence>
<evidence type="ECO:0000256" key="3">
    <source>
        <dbReference type="ARBA" id="ARBA00022679"/>
    </source>
</evidence>
<comment type="catalytic activity">
    <reaction evidence="9">
        <text>L-methionyl-[protein] + S-adenosyl-L-methionine = S-methyl-L-methionyl-[protein] + S-adenosyl-L-homocysteine</text>
        <dbReference type="Rhea" id="RHEA:60560"/>
        <dbReference type="Rhea" id="RHEA-COMP:12313"/>
        <dbReference type="Rhea" id="RHEA-COMP:15592"/>
        <dbReference type="ChEBI" id="CHEBI:16044"/>
        <dbReference type="ChEBI" id="CHEBI:57856"/>
        <dbReference type="ChEBI" id="CHEBI:59789"/>
        <dbReference type="ChEBI" id="CHEBI:142742"/>
    </reaction>
    <physiologicalReaction direction="left-to-right" evidence="9">
        <dbReference type="Rhea" id="RHEA:60561"/>
    </physiologicalReaction>
</comment>
<dbReference type="GO" id="GO:0008168">
    <property type="term" value="F:methyltransferase activity"/>
    <property type="evidence" value="ECO:0007669"/>
    <property type="project" value="UniProtKB-KW"/>
</dbReference>
<evidence type="ECO:0000313" key="12">
    <source>
        <dbReference type="EMBL" id="PON30581.1"/>
    </source>
</evidence>
<dbReference type="RefSeq" id="XP_018656857.1">
    <property type="nucleotide sequence ID" value="XM_018809964.1"/>
</dbReference>
<evidence type="ECO:0000256" key="7">
    <source>
        <dbReference type="ARBA" id="ARBA00023242"/>
    </source>
</evidence>
<evidence type="ECO:0000313" key="11">
    <source>
        <dbReference type="EMBL" id="PNP44784.1"/>
    </source>
</evidence>
<dbReference type="CDD" id="cd02440">
    <property type="entry name" value="AdoMet_MTases"/>
    <property type="match status" value="1"/>
</dbReference>
<dbReference type="GO" id="GO:0032259">
    <property type="term" value="P:methylation"/>
    <property type="evidence" value="ECO:0007669"/>
    <property type="project" value="UniProtKB-KW"/>
</dbReference>
<evidence type="ECO:0000256" key="9">
    <source>
        <dbReference type="ARBA" id="ARBA00047870"/>
    </source>
</evidence>
<gene>
    <name evidence="12" type="ORF">TGAM01_v200001</name>
    <name evidence="11" type="ORF">TGAMA5MH_03593</name>
</gene>
<evidence type="ECO:0000256" key="2">
    <source>
        <dbReference type="ARBA" id="ARBA00022603"/>
    </source>
</evidence>
<keyword evidence="13" id="KW-1185">Reference proteome</keyword>
<dbReference type="PANTHER" id="PTHR43591:SF30">
    <property type="entry name" value="PROTEIN-METHIONINE METHYLTRANSFERASE LAEA"/>
    <property type="match status" value="1"/>
</dbReference>
<feature type="compositionally biased region" description="Polar residues" evidence="10">
    <location>
        <begin position="25"/>
        <end position="38"/>
    </location>
</feature>
<keyword evidence="2" id="KW-0489">Methyltransferase</keyword>
<dbReference type="STRING" id="398673.A0A0W7VBX3"/>
<dbReference type="OrthoDB" id="2013972at2759"/>
<keyword evidence="3" id="KW-0808">Transferase</keyword>
<dbReference type="AlphaFoldDB" id="A0A0W7VBX3"/>
<sequence length="349" mass="40090">MSSRNAPSGCVAPSPATAAPPSPTNLRLTVGQSGSESANEPGGDLEERILQDGYWEYGRFYGSWKKGKYNFPIDKEETSRLDILHKYFIVELEDRVTSVPLDKEGSPKIMDLGTGTGIWAFHVVEGYIPNAQIMAVDLNQIQPALIPRGVTTKQFDLEEPSWEPLLRDCDLIHIRLLYGSIRDDLWADTYRKIFEHSAPGGYIEHLEIDWTPQWDGEDRPTHSAIREWSQQFHRAMHRYRRSVKVSTEDTKRMMEAAGFTEFKETTIRCYLNPWSTDRHQREAARWFNLALGLGLEAMSLMPMIDMLHMKQEDVVDLCKRVKAETCVLRYHTYFTLHTWTAKKPASPPQ</sequence>
<keyword evidence="4" id="KW-0949">S-adenosyl-L-methionine</keyword>
<evidence type="ECO:0000256" key="10">
    <source>
        <dbReference type="SAM" id="MobiDB-lite"/>
    </source>
</evidence>
<dbReference type="GO" id="GO:0005634">
    <property type="term" value="C:nucleus"/>
    <property type="evidence" value="ECO:0007669"/>
    <property type="project" value="UniProtKB-SubCell"/>
</dbReference>
<proteinExistence type="inferred from homology"/>
<name>A0A0W7VBX3_9HYPO</name>
<dbReference type="EMBL" id="JPDN02000001">
    <property type="protein sequence ID" value="PON30581.1"/>
    <property type="molecule type" value="Genomic_DNA"/>
</dbReference>
<dbReference type="GeneID" id="29990047"/>
<comment type="caution">
    <text evidence="11">The sequence shown here is derived from an EMBL/GenBank/DDBJ whole genome shotgun (WGS) entry which is preliminary data.</text>
</comment>
<evidence type="ECO:0000256" key="4">
    <source>
        <dbReference type="ARBA" id="ARBA00022691"/>
    </source>
</evidence>
<reference evidence="11 14" key="2">
    <citation type="submission" date="2017-02" db="EMBL/GenBank/DDBJ databases">
        <title>Genomes of Trichoderma spp. with biocontrol activity.</title>
        <authorList>
            <person name="Gardiner D."/>
            <person name="Kazan K."/>
            <person name="Vos C."/>
            <person name="Harvey P."/>
        </authorList>
    </citation>
    <scope>NUCLEOTIDE SEQUENCE [LARGE SCALE GENOMIC DNA]</scope>
    <source>
        <strain evidence="11 14">A5MH</strain>
    </source>
</reference>
<dbReference type="Proteomes" id="UP000054821">
    <property type="component" value="Unassembled WGS sequence"/>
</dbReference>
<keyword evidence="7" id="KW-0539">Nucleus</keyword>
<evidence type="ECO:0000256" key="8">
    <source>
        <dbReference type="ARBA" id="ARBA00038158"/>
    </source>
</evidence>
<dbReference type="EMBL" id="MTYH01000028">
    <property type="protein sequence ID" value="PNP44784.1"/>
    <property type="molecule type" value="Genomic_DNA"/>
</dbReference>
<accession>A0A0W7VBX3</accession>
<comment type="subcellular location">
    <subcellularLocation>
        <location evidence="1">Nucleus</location>
    </subcellularLocation>
</comment>
<keyword evidence="6" id="KW-0804">Transcription</keyword>
<keyword evidence="5" id="KW-0805">Transcription regulation</keyword>
<dbReference type="Proteomes" id="UP000236546">
    <property type="component" value="Unassembled WGS sequence"/>
</dbReference>
<dbReference type="PANTHER" id="PTHR43591">
    <property type="entry name" value="METHYLTRANSFERASE"/>
    <property type="match status" value="1"/>
</dbReference>
<dbReference type="Pfam" id="PF13489">
    <property type="entry name" value="Methyltransf_23"/>
    <property type="match status" value="1"/>
</dbReference>